<evidence type="ECO:0000256" key="1">
    <source>
        <dbReference type="SAM" id="MobiDB-lite"/>
    </source>
</evidence>
<evidence type="ECO:0000313" key="4">
    <source>
        <dbReference type="WBParaSite" id="SSLN_0001534101-mRNA-1"/>
    </source>
</evidence>
<accession>A0A183TE84</accession>
<name>A0A183TE84_SCHSO</name>
<evidence type="ECO:0000313" key="2">
    <source>
        <dbReference type="EMBL" id="VDM01168.1"/>
    </source>
</evidence>
<organism evidence="4">
    <name type="scientific">Schistocephalus solidus</name>
    <name type="common">Tapeworm</name>
    <dbReference type="NCBI Taxonomy" id="70667"/>
    <lineage>
        <taxon>Eukaryota</taxon>
        <taxon>Metazoa</taxon>
        <taxon>Spiralia</taxon>
        <taxon>Lophotrochozoa</taxon>
        <taxon>Platyhelminthes</taxon>
        <taxon>Cestoda</taxon>
        <taxon>Eucestoda</taxon>
        <taxon>Diphyllobothriidea</taxon>
        <taxon>Diphyllobothriidae</taxon>
        <taxon>Schistocephalus</taxon>
    </lineage>
</organism>
<protein>
    <submittedName>
        <fullName evidence="4">Plastocyanin-like domain-containing protein</fullName>
    </submittedName>
</protein>
<sequence>MPGMESWFNCYLGSASGSSGQHDPTTVLGGPLKSSPRNGATGVTFVPPRSFTVKAAAPAFYLLLLDADGNHTDVYL</sequence>
<keyword evidence="3" id="KW-1185">Reference proteome</keyword>
<dbReference type="EMBL" id="UYSU01039308">
    <property type="protein sequence ID" value="VDM01168.1"/>
    <property type="molecule type" value="Genomic_DNA"/>
</dbReference>
<evidence type="ECO:0000313" key="3">
    <source>
        <dbReference type="Proteomes" id="UP000275846"/>
    </source>
</evidence>
<reference evidence="4" key="1">
    <citation type="submission" date="2016-06" db="UniProtKB">
        <authorList>
            <consortium name="WormBaseParasite"/>
        </authorList>
    </citation>
    <scope>IDENTIFICATION</scope>
</reference>
<proteinExistence type="predicted"/>
<gene>
    <name evidence="2" type="ORF">SSLN_LOCUS14782</name>
</gene>
<feature type="compositionally biased region" description="Polar residues" evidence="1">
    <location>
        <begin position="15"/>
        <end position="24"/>
    </location>
</feature>
<dbReference type="Proteomes" id="UP000275846">
    <property type="component" value="Unassembled WGS sequence"/>
</dbReference>
<feature type="region of interest" description="Disordered" evidence="1">
    <location>
        <begin position="15"/>
        <end position="40"/>
    </location>
</feature>
<dbReference type="WBParaSite" id="SSLN_0001534101-mRNA-1">
    <property type="protein sequence ID" value="SSLN_0001534101-mRNA-1"/>
    <property type="gene ID" value="SSLN_0001534101"/>
</dbReference>
<reference evidence="2 3" key="2">
    <citation type="submission" date="2018-11" db="EMBL/GenBank/DDBJ databases">
        <authorList>
            <consortium name="Pathogen Informatics"/>
        </authorList>
    </citation>
    <scope>NUCLEOTIDE SEQUENCE [LARGE SCALE GENOMIC DNA]</scope>
    <source>
        <strain evidence="2 3">NST_G2</strain>
    </source>
</reference>
<dbReference type="AlphaFoldDB" id="A0A183TE84"/>